<dbReference type="Pfam" id="PF12733">
    <property type="entry name" value="Cadherin-like"/>
    <property type="match status" value="1"/>
</dbReference>
<feature type="signal peptide" evidence="6">
    <location>
        <begin position="1"/>
        <end position="29"/>
    </location>
</feature>
<evidence type="ECO:0000256" key="4">
    <source>
        <dbReference type="SAM" id="MobiDB-lite"/>
    </source>
</evidence>
<dbReference type="GO" id="GO:0000272">
    <property type="term" value="P:polysaccharide catabolic process"/>
    <property type="evidence" value="ECO:0007669"/>
    <property type="project" value="InterPro"/>
</dbReference>
<dbReference type="Proteomes" id="UP000516046">
    <property type="component" value="Chromosome"/>
</dbReference>
<feature type="transmembrane region" description="Helical" evidence="5">
    <location>
        <begin position="462"/>
        <end position="482"/>
    </location>
</feature>
<evidence type="ECO:0000256" key="5">
    <source>
        <dbReference type="SAM" id="Phobius"/>
    </source>
</evidence>
<sequence>MKEKQKMKWKPVLLAAAVVLLLVSIPAFAALNANVGPTFRIRTETGEVSAGSEVRVELAAAPGRTAAGAFRMSLQYDANVFEYLTKVDAPQTQGADLFVRQSNPLVTVYTCDVQQGSAAVLSGEVATYVFKVRQDAAAGTYAFHAATDEVCDFDGKALPDSGESNLEVQVVPTNSQASSVASKVQTHLTALAPDDASKGQLEPAFQPDVTSYQMTVPEDCTEVWFQTQQSQDTAVTVNRHTLLEAGNDTVITVTARALGGNGERVYTIVVHRSHTAQPLASSSTSGPKAEQITVAAPAGTGLTPAFNPDIRDYEITVPAACTEVYLNADTDSGTAVTANRHTLLAAGSDTVIMLTVASADDKSKTQYRFVVHRLAAAAKTSSASRKAGGVSSAGSKKSASSKSAASRKSASGTRSKASSKSAKAGRAAAAAGSGEAYTPSAVLGAAGGQGGLTVAGNEGFTGFQTGMLVLLLAASAAVAAVLGTRAYCRRQKGSTPEDDPLKQNTDDGEEPKK</sequence>
<feature type="compositionally biased region" description="Basic and acidic residues" evidence="4">
    <location>
        <begin position="499"/>
        <end position="513"/>
    </location>
</feature>
<accession>A0A7G9WG49</accession>
<keyword evidence="2" id="KW-0964">Secreted</keyword>
<keyword evidence="3" id="KW-0677">Repeat</keyword>
<dbReference type="AlphaFoldDB" id="A0A7G9WG49"/>
<dbReference type="SUPFAM" id="SSF49384">
    <property type="entry name" value="Carbohydrate-binding domain"/>
    <property type="match status" value="1"/>
</dbReference>
<feature type="domain" description="Cadherin-like beta-sandwich-like" evidence="8">
    <location>
        <begin position="302"/>
        <end position="373"/>
    </location>
</feature>
<feature type="region of interest" description="Disordered" evidence="4">
    <location>
        <begin position="385"/>
        <end position="423"/>
    </location>
</feature>
<dbReference type="GO" id="GO:0030246">
    <property type="term" value="F:carbohydrate binding"/>
    <property type="evidence" value="ECO:0007669"/>
    <property type="project" value="InterPro"/>
</dbReference>
<evidence type="ECO:0000256" key="3">
    <source>
        <dbReference type="ARBA" id="ARBA00022737"/>
    </source>
</evidence>
<dbReference type="InterPro" id="IPR002102">
    <property type="entry name" value="Cohesin_dom"/>
</dbReference>
<keyword evidence="5" id="KW-0812">Transmembrane</keyword>
<keyword evidence="10" id="KW-1185">Reference proteome</keyword>
<feature type="region of interest" description="Disordered" evidence="4">
    <location>
        <begin position="489"/>
        <end position="513"/>
    </location>
</feature>
<gene>
    <name evidence="9" type="ORF">H6X83_12130</name>
</gene>
<proteinExistence type="predicted"/>
<dbReference type="Gene3D" id="2.60.40.680">
    <property type="match status" value="1"/>
</dbReference>
<evidence type="ECO:0000313" key="9">
    <source>
        <dbReference type="EMBL" id="QNO17661.1"/>
    </source>
</evidence>
<feature type="chain" id="PRO_5028840445" evidence="6">
    <location>
        <begin position="30"/>
        <end position="513"/>
    </location>
</feature>
<evidence type="ECO:0000256" key="2">
    <source>
        <dbReference type="ARBA" id="ARBA00022525"/>
    </source>
</evidence>
<keyword evidence="6" id="KW-0732">Signal</keyword>
<dbReference type="KEGG" id="caml:H6X83_12130"/>
<feature type="domain" description="Cohesin" evidence="7">
    <location>
        <begin position="45"/>
        <end position="143"/>
    </location>
</feature>
<comment type="subcellular location">
    <subcellularLocation>
        <location evidence="1">Secreted</location>
    </subcellularLocation>
</comment>
<keyword evidence="5" id="KW-1133">Transmembrane helix</keyword>
<dbReference type="GO" id="GO:0005576">
    <property type="term" value="C:extracellular region"/>
    <property type="evidence" value="ECO:0007669"/>
    <property type="project" value="UniProtKB-SubCell"/>
</dbReference>
<reference evidence="9 10" key="1">
    <citation type="submission" date="2020-08" db="EMBL/GenBank/DDBJ databases">
        <authorList>
            <person name="Ren C."/>
            <person name="Gu Y."/>
            <person name="Xu Y."/>
        </authorList>
    </citation>
    <scope>NUCLEOTIDE SEQUENCE [LARGE SCALE GENOMIC DNA]</scope>
    <source>
        <strain evidence="9 10">LBM18003</strain>
    </source>
</reference>
<evidence type="ECO:0000259" key="7">
    <source>
        <dbReference type="Pfam" id="PF00963"/>
    </source>
</evidence>
<dbReference type="InterPro" id="IPR025883">
    <property type="entry name" value="Cadherin-like_domain"/>
</dbReference>
<dbReference type="InterPro" id="IPR008965">
    <property type="entry name" value="CBM2/CBM3_carb-bd_dom_sf"/>
</dbReference>
<organism evidence="9 10">
    <name type="scientific">Caproicibacterium amylolyticum</name>
    <dbReference type="NCBI Taxonomy" id="2766537"/>
    <lineage>
        <taxon>Bacteria</taxon>
        <taxon>Bacillati</taxon>
        <taxon>Bacillota</taxon>
        <taxon>Clostridia</taxon>
        <taxon>Eubacteriales</taxon>
        <taxon>Oscillospiraceae</taxon>
        <taxon>Caproicibacterium</taxon>
    </lineage>
</organism>
<dbReference type="EMBL" id="CP060696">
    <property type="protein sequence ID" value="QNO17661.1"/>
    <property type="molecule type" value="Genomic_DNA"/>
</dbReference>
<evidence type="ECO:0000313" key="10">
    <source>
        <dbReference type="Proteomes" id="UP000516046"/>
    </source>
</evidence>
<dbReference type="Pfam" id="PF00963">
    <property type="entry name" value="Cohesin"/>
    <property type="match status" value="1"/>
</dbReference>
<protein>
    <submittedName>
        <fullName evidence="9">Cadherin-like beta sandwich domain-containing protein</fullName>
    </submittedName>
</protein>
<dbReference type="RefSeq" id="WP_212506724.1">
    <property type="nucleotide sequence ID" value="NZ_CP060696.1"/>
</dbReference>
<evidence type="ECO:0000256" key="6">
    <source>
        <dbReference type="SAM" id="SignalP"/>
    </source>
</evidence>
<name>A0A7G9WG49_9FIRM</name>
<evidence type="ECO:0000256" key="1">
    <source>
        <dbReference type="ARBA" id="ARBA00004613"/>
    </source>
</evidence>
<keyword evidence="5" id="KW-0472">Membrane</keyword>
<evidence type="ECO:0000259" key="8">
    <source>
        <dbReference type="Pfam" id="PF12733"/>
    </source>
</evidence>